<dbReference type="InterPro" id="IPR036922">
    <property type="entry name" value="Rieske_2Fe-2S_sf"/>
</dbReference>
<dbReference type="Gene3D" id="4.10.240.10">
    <property type="entry name" value="Zn(2)-C6 fungal-type DNA-binding domain"/>
    <property type="match status" value="1"/>
</dbReference>
<keyword evidence="6" id="KW-0539">Nucleus</keyword>
<dbReference type="Gene3D" id="3.90.380.10">
    <property type="entry name" value="Naphthalene 1,2-dioxygenase Alpha Subunit, Chain A, domain 1"/>
    <property type="match status" value="1"/>
</dbReference>
<evidence type="ECO:0000256" key="7">
    <source>
        <dbReference type="SAM" id="MobiDB-lite"/>
    </source>
</evidence>
<dbReference type="Pfam" id="PF11951">
    <property type="entry name" value="Fungal_trans_2"/>
    <property type="match status" value="1"/>
</dbReference>
<feature type="region of interest" description="Disordered" evidence="7">
    <location>
        <begin position="315"/>
        <end position="346"/>
    </location>
</feature>
<dbReference type="PANTHER" id="PTHR43756">
    <property type="entry name" value="CHOLINE MONOOXYGENASE, CHLOROPLASTIC"/>
    <property type="match status" value="1"/>
</dbReference>
<dbReference type="AlphaFoldDB" id="A0A395RR22"/>
<dbReference type="GO" id="GO:0000981">
    <property type="term" value="F:DNA-binding transcription factor activity, RNA polymerase II-specific"/>
    <property type="evidence" value="ECO:0007669"/>
    <property type="project" value="InterPro"/>
</dbReference>
<dbReference type="SUPFAM" id="SSF50022">
    <property type="entry name" value="ISP domain"/>
    <property type="match status" value="1"/>
</dbReference>
<evidence type="ECO:0000256" key="4">
    <source>
        <dbReference type="ARBA" id="ARBA00023004"/>
    </source>
</evidence>
<dbReference type="PRINTS" id="PR00090">
    <property type="entry name" value="RNGDIOXGNASE"/>
</dbReference>
<dbReference type="SUPFAM" id="SSF57701">
    <property type="entry name" value="Zn2/Cys6 DNA-binding domain"/>
    <property type="match status" value="1"/>
</dbReference>
<dbReference type="InterPro" id="IPR001663">
    <property type="entry name" value="Rng_hydr_dOase-A"/>
</dbReference>
<dbReference type="Proteomes" id="UP000266152">
    <property type="component" value="Unassembled WGS sequence"/>
</dbReference>
<evidence type="ECO:0000256" key="3">
    <source>
        <dbReference type="ARBA" id="ARBA00023002"/>
    </source>
</evidence>
<dbReference type="STRING" id="5514.A0A395RR22"/>
<dbReference type="PROSITE" id="PS51296">
    <property type="entry name" value="RIESKE"/>
    <property type="match status" value="1"/>
</dbReference>
<feature type="domain" description="Zn(2)-C6 fungal-type" evidence="8">
    <location>
        <begin position="347"/>
        <end position="376"/>
    </location>
</feature>
<keyword evidence="4" id="KW-0408">Iron</keyword>
<dbReference type="Pfam" id="PF00355">
    <property type="entry name" value="Rieske"/>
    <property type="match status" value="1"/>
</dbReference>
<dbReference type="PROSITE" id="PS50048">
    <property type="entry name" value="ZN2_CY6_FUNGAL_2"/>
    <property type="match status" value="1"/>
</dbReference>
<keyword evidence="3" id="KW-0560">Oxidoreductase</keyword>
<dbReference type="InterPro" id="IPR021858">
    <property type="entry name" value="Fun_TF"/>
</dbReference>
<evidence type="ECO:0000256" key="5">
    <source>
        <dbReference type="ARBA" id="ARBA00023014"/>
    </source>
</evidence>
<evidence type="ECO:0000256" key="2">
    <source>
        <dbReference type="ARBA" id="ARBA00022723"/>
    </source>
</evidence>
<protein>
    <recommendedName>
        <fullName evidence="12">Zn(2)-C6 fungal-type domain-containing protein</fullName>
    </recommendedName>
</protein>
<evidence type="ECO:0000313" key="10">
    <source>
        <dbReference type="EMBL" id="RGP62565.1"/>
    </source>
</evidence>
<dbReference type="EMBL" id="PXOF01000144">
    <property type="protein sequence ID" value="RGP62565.1"/>
    <property type="molecule type" value="Genomic_DNA"/>
</dbReference>
<sequence length="995" mass="112423">MSHRGRFKTPGDYIVYEVAGFRFFMILGKDKVVRAFHNVCRHRAFPVARKDSGLATVLGCWYHGWSYDYTGRLIKAPYFDNKPGFDKSINGLFEISTKEDKNGFLYINPSTDPKITKSTPPQGIATGKLIKITPNISQLYSFELDGAFNWKLIGKSKSTMTPSMKDSKIFPKFFATANARLDIFPLTVVHTASGSDCWYHITYNPISATKTSVRCDVYSAKSSGNPELDKNARENLEQEVMQRIQGLEAEYKKVTTFGYDVVSTSHYQQKIAFMVESHVKQERLQGCEIRPAEVKSQPKDQITARAESLSASLHYQSTSPGSFDNMSPPPPKAAKQTKTSHRKSRQGCRQCKALRTKCDERKPSCTRCQTRGVVCSGYNASIRWSYKHEVQRQRSDNSQEVAAIAAPTIDNNFQSLISEAGFTVPGSQTALSSTDDHQGEHEASITFFPHDHSIGRLFGLLDQPYQLDAHCLEDNSGLYDLEDATLNGFLQQNERPDWMTVPLQDPAKELPRDSIPDPIGDDASGTLRDRPIHSGSAEDTSQAQIISIPESSRLREVRDVSSSLSTYFFQDVLPRYCTWDSNSSIIRIIIQAMWQSSGALHHTMQSMAASCLSNEIPYFSKIAAQERILALQCVQETPMREDRLLTAFLLGHTSCWVDPTDLVPNQFNEIWATLESYTSSAGITSVISFVQEALEYWTMVLSFITDTEQLGNSSSGLLGTTGPLPLNSVITPNPFSGVTRGAVSIFTDTSRLIYKLRKRLPQLRFIREADINFLRETLIDARRLEHRILEYSPLHASSIVVLGDPHTTPEHFKILDEAFWYTSLLQLYRVFPDLLIQRYQPWDRQKILQPQAASHVPSREEMDEWLMKMALHILAMLQGIPLDSRTRSIQAPVMVALSSELRYKSPPHASELDSASEARDLRAMSLSTISHSVEIARARRFVMSRLSIYWHVLPLQKVKKYQILVKHIWDALDADIPDVYWADMLCNKQLRTVMG</sequence>
<organism evidence="10 11">
    <name type="scientific">Fusarium sporotrichioides</name>
    <dbReference type="NCBI Taxonomy" id="5514"/>
    <lineage>
        <taxon>Eukaryota</taxon>
        <taxon>Fungi</taxon>
        <taxon>Dikarya</taxon>
        <taxon>Ascomycota</taxon>
        <taxon>Pezizomycotina</taxon>
        <taxon>Sordariomycetes</taxon>
        <taxon>Hypocreomycetidae</taxon>
        <taxon>Hypocreales</taxon>
        <taxon>Nectriaceae</taxon>
        <taxon>Fusarium</taxon>
    </lineage>
</organism>
<dbReference type="PROSITE" id="PS00463">
    <property type="entry name" value="ZN2_CY6_FUNGAL_1"/>
    <property type="match status" value="1"/>
</dbReference>
<dbReference type="CDD" id="cd03469">
    <property type="entry name" value="Rieske_RO_Alpha_N"/>
    <property type="match status" value="1"/>
</dbReference>
<proteinExistence type="predicted"/>
<dbReference type="SMART" id="SM00066">
    <property type="entry name" value="GAL4"/>
    <property type="match status" value="1"/>
</dbReference>
<evidence type="ECO:0000256" key="1">
    <source>
        <dbReference type="ARBA" id="ARBA00022714"/>
    </source>
</evidence>
<name>A0A395RR22_FUSSP</name>
<dbReference type="PANTHER" id="PTHR43756:SF6">
    <property type="entry name" value="CLUSTER-BINDING PROTEIN, PUTATIVE (AFU_ORTHOLOGUE AFUA_6G03920)-RELATED"/>
    <property type="match status" value="1"/>
</dbReference>
<keyword evidence="1" id="KW-0001">2Fe-2S</keyword>
<keyword evidence="5" id="KW-0411">Iron-sulfur</keyword>
<dbReference type="GO" id="GO:0016491">
    <property type="term" value="F:oxidoreductase activity"/>
    <property type="evidence" value="ECO:0007669"/>
    <property type="project" value="UniProtKB-KW"/>
</dbReference>
<comment type="caution">
    <text evidence="10">The sequence shown here is derived from an EMBL/GenBank/DDBJ whole genome shotgun (WGS) entry which is preliminary data.</text>
</comment>
<keyword evidence="2" id="KW-0479">Metal-binding</keyword>
<evidence type="ECO:0000259" key="8">
    <source>
        <dbReference type="PROSITE" id="PS50048"/>
    </source>
</evidence>
<evidence type="ECO:0008006" key="12">
    <source>
        <dbReference type="Google" id="ProtNLM"/>
    </source>
</evidence>
<dbReference type="GO" id="GO:0051537">
    <property type="term" value="F:2 iron, 2 sulfur cluster binding"/>
    <property type="evidence" value="ECO:0007669"/>
    <property type="project" value="UniProtKB-KW"/>
</dbReference>
<feature type="region of interest" description="Disordered" evidence="7">
    <location>
        <begin position="507"/>
        <end position="542"/>
    </location>
</feature>
<accession>A0A395RR22</accession>
<dbReference type="Gene3D" id="2.102.10.10">
    <property type="entry name" value="Rieske [2Fe-2S] iron-sulphur domain"/>
    <property type="match status" value="1"/>
</dbReference>
<evidence type="ECO:0000256" key="6">
    <source>
        <dbReference type="ARBA" id="ARBA00023242"/>
    </source>
</evidence>
<feature type="domain" description="Rieske" evidence="9">
    <location>
        <begin position="10"/>
        <end position="85"/>
    </location>
</feature>
<keyword evidence="11" id="KW-1185">Reference proteome</keyword>
<dbReference type="CDD" id="cd00067">
    <property type="entry name" value="GAL4"/>
    <property type="match status" value="1"/>
</dbReference>
<dbReference type="InterPro" id="IPR001138">
    <property type="entry name" value="Zn2Cys6_DnaBD"/>
</dbReference>
<evidence type="ECO:0000259" key="9">
    <source>
        <dbReference type="PROSITE" id="PS51296"/>
    </source>
</evidence>
<reference evidence="10 11" key="1">
    <citation type="journal article" date="2018" name="PLoS Pathog.">
        <title>Evolution of structural diversity of trichothecenes, a family of toxins produced by plant pathogenic and entomopathogenic fungi.</title>
        <authorList>
            <person name="Proctor R.H."/>
            <person name="McCormick S.P."/>
            <person name="Kim H.S."/>
            <person name="Cardoza R.E."/>
            <person name="Stanley A.M."/>
            <person name="Lindo L."/>
            <person name="Kelly A."/>
            <person name="Brown D.W."/>
            <person name="Lee T."/>
            <person name="Vaughan M.M."/>
            <person name="Alexander N.J."/>
            <person name="Busman M."/>
            <person name="Gutierrez S."/>
        </authorList>
    </citation>
    <scope>NUCLEOTIDE SEQUENCE [LARGE SCALE GENOMIC DNA]</scope>
    <source>
        <strain evidence="10 11">NRRL 3299</strain>
    </source>
</reference>
<dbReference type="GO" id="GO:0008270">
    <property type="term" value="F:zinc ion binding"/>
    <property type="evidence" value="ECO:0007669"/>
    <property type="project" value="InterPro"/>
</dbReference>
<feature type="compositionally biased region" description="Polar residues" evidence="7">
    <location>
        <begin position="315"/>
        <end position="325"/>
    </location>
</feature>
<gene>
    <name evidence="10" type="ORF">FSPOR_9144</name>
</gene>
<dbReference type="Pfam" id="PF00172">
    <property type="entry name" value="Zn_clus"/>
    <property type="match status" value="1"/>
</dbReference>
<dbReference type="InterPro" id="IPR017941">
    <property type="entry name" value="Rieske_2Fe-2S"/>
</dbReference>
<dbReference type="InterPro" id="IPR036864">
    <property type="entry name" value="Zn2-C6_fun-type_DNA-bd_sf"/>
</dbReference>
<evidence type="ECO:0000313" key="11">
    <source>
        <dbReference type="Proteomes" id="UP000266152"/>
    </source>
</evidence>